<keyword evidence="3" id="KW-0813">Transport</keyword>
<dbReference type="InterPro" id="IPR000540">
    <property type="entry name" value="Flag_MotA_CS"/>
</dbReference>
<dbReference type="PANTHER" id="PTHR30433">
    <property type="entry name" value="CHEMOTAXIS PROTEIN MOTA"/>
    <property type="match status" value="1"/>
</dbReference>
<feature type="transmembrane region" description="Helical" evidence="9">
    <location>
        <begin position="41"/>
        <end position="64"/>
    </location>
</feature>
<evidence type="ECO:0000256" key="1">
    <source>
        <dbReference type="ARBA" id="ARBA00004651"/>
    </source>
</evidence>
<evidence type="ECO:0000256" key="8">
    <source>
        <dbReference type="ARBA" id="ARBA00023136"/>
    </source>
</evidence>
<gene>
    <name evidence="11" type="ORF">CYPRO_1128</name>
</gene>
<dbReference type="GO" id="GO:0071978">
    <property type="term" value="P:bacterial-type flagellum-dependent swarming motility"/>
    <property type="evidence" value="ECO:0007669"/>
    <property type="project" value="InterPro"/>
</dbReference>
<name>A0A345UIU1_9BACT</name>
<evidence type="ECO:0000256" key="6">
    <source>
        <dbReference type="ARBA" id="ARBA00022779"/>
    </source>
</evidence>
<evidence type="ECO:0000256" key="5">
    <source>
        <dbReference type="ARBA" id="ARBA00022692"/>
    </source>
</evidence>
<dbReference type="Pfam" id="PF01618">
    <property type="entry name" value="MotA_ExbB"/>
    <property type="match status" value="1"/>
</dbReference>
<reference evidence="11 12" key="1">
    <citation type="submission" date="2018-03" db="EMBL/GenBank/DDBJ databases">
        <title>Phenotypic and genomic properties of Cyclonatronum proteinivorum gen. nov., sp. nov., a haloalkaliphilic bacteroidete from soda lakes possessing Na+-translocating rhodopsin.</title>
        <authorList>
            <person name="Toshchakov S.V."/>
            <person name="Korzhenkov A."/>
            <person name="Samarov N.I."/>
            <person name="Kublanov I.V."/>
            <person name="Muntyan M.S."/>
            <person name="Sorokin D.Y."/>
        </authorList>
    </citation>
    <scope>NUCLEOTIDE SEQUENCE [LARGE SCALE GENOMIC DNA]</scope>
    <source>
        <strain evidence="11 12">Omega</strain>
    </source>
</reference>
<evidence type="ECO:0000256" key="9">
    <source>
        <dbReference type="SAM" id="Phobius"/>
    </source>
</evidence>
<keyword evidence="5 9" id="KW-0812">Transmembrane</keyword>
<evidence type="ECO:0000256" key="2">
    <source>
        <dbReference type="ARBA" id="ARBA00008038"/>
    </source>
</evidence>
<dbReference type="PROSITE" id="PS01307">
    <property type="entry name" value="MOTA"/>
    <property type="match status" value="1"/>
</dbReference>
<accession>A0A345UIU1</accession>
<dbReference type="AlphaFoldDB" id="A0A345UIU1"/>
<organism evidence="11 12">
    <name type="scientific">Cyclonatronum proteinivorum</name>
    <dbReference type="NCBI Taxonomy" id="1457365"/>
    <lineage>
        <taxon>Bacteria</taxon>
        <taxon>Pseudomonadati</taxon>
        <taxon>Balneolota</taxon>
        <taxon>Balneolia</taxon>
        <taxon>Balneolales</taxon>
        <taxon>Cyclonatronaceae</taxon>
        <taxon>Cyclonatronum</taxon>
    </lineage>
</organism>
<proteinExistence type="inferred from homology"/>
<dbReference type="EMBL" id="CP027806">
    <property type="protein sequence ID" value="AXJ00393.1"/>
    <property type="molecule type" value="Genomic_DNA"/>
</dbReference>
<dbReference type="KEGG" id="cprv:CYPRO_1128"/>
<dbReference type="GO" id="GO:0005886">
    <property type="term" value="C:plasma membrane"/>
    <property type="evidence" value="ECO:0007669"/>
    <property type="project" value="UniProtKB-SubCell"/>
</dbReference>
<dbReference type="GO" id="GO:0006935">
    <property type="term" value="P:chemotaxis"/>
    <property type="evidence" value="ECO:0007669"/>
    <property type="project" value="InterPro"/>
</dbReference>
<protein>
    <submittedName>
        <fullName evidence="11">Chemotaxis protein MotA</fullName>
    </submittedName>
</protein>
<comment type="similarity">
    <text evidence="2">Belongs to the MotA family.</text>
</comment>
<comment type="subcellular location">
    <subcellularLocation>
        <location evidence="1">Cell membrane</location>
        <topology evidence="1">Multi-pass membrane protein</topology>
    </subcellularLocation>
</comment>
<dbReference type="Proteomes" id="UP000254808">
    <property type="component" value="Chromosome"/>
</dbReference>
<feature type="transmembrane region" description="Helical" evidence="9">
    <location>
        <begin position="191"/>
        <end position="214"/>
    </location>
</feature>
<evidence type="ECO:0000256" key="3">
    <source>
        <dbReference type="ARBA" id="ARBA00022448"/>
    </source>
</evidence>
<dbReference type="RefSeq" id="WP_114983670.1">
    <property type="nucleotide sequence ID" value="NZ_CP027806.1"/>
</dbReference>
<keyword evidence="6" id="KW-0283">Flagellar rotation</keyword>
<evidence type="ECO:0000256" key="4">
    <source>
        <dbReference type="ARBA" id="ARBA00022475"/>
    </source>
</evidence>
<keyword evidence="8 9" id="KW-0472">Membrane</keyword>
<keyword evidence="12" id="KW-1185">Reference proteome</keyword>
<feature type="transmembrane region" description="Helical" evidence="9">
    <location>
        <begin position="165"/>
        <end position="185"/>
    </location>
</feature>
<evidence type="ECO:0000259" key="10">
    <source>
        <dbReference type="Pfam" id="PF01618"/>
    </source>
</evidence>
<evidence type="ECO:0000313" key="11">
    <source>
        <dbReference type="EMBL" id="AXJ00393.1"/>
    </source>
</evidence>
<dbReference type="OrthoDB" id="9806929at2"/>
<dbReference type="InterPro" id="IPR047055">
    <property type="entry name" value="MotA-like"/>
</dbReference>
<dbReference type="InterPro" id="IPR002898">
    <property type="entry name" value="MotA_ExbB_proton_chnl"/>
</dbReference>
<evidence type="ECO:0000313" key="12">
    <source>
        <dbReference type="Proteomes" id="UP000254808"/>
    </source>
</evidence>
<keyword evidence="4" id="KW-1003">Cell membrane</keyword>
<keyword evidence="7 9" id="KW-1133">Transmembrane helix</keyword>
<dbReference type="PANTHER" id="PTHR30433:SF2">
    <property type="entry name" value="MOTILITY PROTEIN A"/>
    <property type="match status" value="1"/>
</dbReference>
<evidence type="ECO:0000256" key="7">
    <source>
        <dbReference type="ARBA" id="ARBA00022989"/>
    </source>
</evidence>
<feature type="domain" description="MotA/TolQ/ExbB proton channel" evidence="10">
    <location>
        <begin position="131"/>
        <end position="227"/>
    </location>
</feature>
<sequence>MRISWATVICILVFGFLLVLSVLQTLDVVQIVRFPSALDFLNLPSVGIVAGGVMLHVLISYPFYEIRRALVAFIHVFSESALDRETFKNDRRRILEWQRLYRDNRNKTRKELAEQLSDTFEGYVFTLLNTNYSRDEILDMGGIKIEERYNDTVQTSRVFQTMGTAAPAIGMLGTLMGLIIMLANFQDAEQLGLGLSFALMTTLYGLVLAHLLMFPLATKFRVMAQHQYFRERVMLEGILMLHEGKPPLMIYDKLGAFISTLKDDTKDFAPTG</sequence>